<name>A0A821ST46_9BILA</name>
<evidence type="ECO:0000313" key="2">
    <source>
        <dbReference type="EMBL" id="CAF4864786.1"/>
    </source>
</evidence>
<dbReference type="EMBL" id="CAJOBP010065312">
    <property type="protein sequence ID" value="CAF4864786.1"/>
    <property type="molecule type" value="Genomic_DNA"/>
</dbReference>
<dbReference type="AlphaFoldDB" id="A0A821ST46"/>
<feature type="compositionally biased region" description="Low complexity" evidence="1">
    <location>
        <begin position="1"/>
        <end position="18"/>
    </location>
</feature>
<comment type="caution">
    <text evidence="2">The sequence shown here is derived from an EMBL/GenBank/DDBJ whole genome shotgun (WGS) entry which is preliminary data.</text>
</comment>
<organism evidence="2 3">
    <name type="scientific">Rotaria socialis</name>
    <dbReference type="NCBI Taxonomy" id="392032"/>
    <lineage>
        <taxon>Eukaryota</taxon>
        <taxon>Metazoa</taxon>
        <taxon>Spiralia</taxon>
        <taxon>Gnathifera</taxon>
        <taxon>Rotifera</taxon>
        <taxon>Eurotatoria</taxon>
        <taxon>Bdelloidea</taxon>
        <taxon>Philodinida</taxon>
        <taxon>Philodinidae</taxon>
        <taxon>Rotaria</taxon>
    </lineage>
</organism>
<feature type="region of interest" description="Disordered" evidence="1">
    <location>
        <begin position="1"/>
        <end position="60"/>
    </location>
</feature>
<protein>
    <submittedName>
        <fullName evidence="2">Uncharacterized protein</fullName>
    </submittedName>
</protein>
<feature type="compositionally biased region" description="Polar residues" evidence="1">
    <location>
        <begin position="32"/>
        <end position="60"/>
    </location>
</feature>
<sequence length="60" mass="6350">MKSQFQSNTNTTATSQSFVQPAVLSGQLLPENKQSPNRTVIPSSNSQRARSVSTASVAPS</sequence>
<proteinExistence type="predicted"/>
<keyword evidence="3" id="KW-1185">Reference proteome</keyword>
<feature type="non-terminal residue" evidence="2">
    <location>
        <position position="1"/>
    </location>
</feature>
<dbReference type="Proteomes" id="UP000663873">
    <property type="component" value="Unassembled WGS sequence"/>
</dbReference>
<accession>A0A821ST46</accession>
<gene>
    <name evidence="2" type="ORF">UJA718_LOCUS44030</name>
</gene>
<reference evidence="2" key="1">
    <citation type="submission" date="2021-02" db="EMBL/GenBank/DDBJ databases">
        <authorList>
            <person name="Nowell W R."/>
        </authorList>
    </citation>
    <scope>NUCLEOTIDE SEQUENCE</scope>
</reference>
<evidence type="ECO:0000256" key="1">
    <source>
        <dbReference type="SAM" id="MobiDB-lite"/>
    </source>
</evidence>
<evidence type="ECO:0000313" key="3">
    <source>
        <dbReference type="Proteomes" id="UP000663873"/>
    </source>
</evidence>